<dbReference type="PROSITE" id="PS51004">
    <property type="entry name" value="SEMA"/>
    <property type="match status" value="1"/>
</dbReference>
<evidence type="ECO:0000256" key="17">
    <source>
        <dbReference type="SAM" id="MobiDB-lite"/>
    </source>
</evidence>
<evidence type="ECO:0000256" key="18">
    <source>
        <dbReference type="SAM" id="Phobius"/>
    </source>
</evidence>
<dbReference type="Pfam" id="PF18020">
    <property type="entry name" value="TIG_2"/>
    <property type="match status" value="1"/>
</dbReference>
<dbReference type="SUPFAM" id="SSF103575">
    <property type="entry name" value="Plexin repeat"/>
    <property type="match status" value="1"/>
</dbReference>
<dbReference type="SUPFAM" id="SSF81296">
    <property type="entry name" value="E set domains"/>
    <property type="match status" value="3"/>
</dbReference>
<dbReference type="Gene3D" id="3.10.20.90">
    <property type="entry name" value="Phosphatidylinositol 3-kinase Catalytic Subunit, Chain A, domain 1"/>
    <property type="match status" value="1"/>
</dbReference>
<protein>
    <recommendedName>
        <fullName evidence="15">Plexin-B1</fullName>
    </recommendedName>
</protein>
<evidence type="ECO:0000256" key="3">
    <source>
        <dbReference type="ARBA" id="ARBA00022475"/>
    </source>
</evidence>
<dbReference type="SMART" id="SM00423">
    <property type="entry name" value="PSI"/>
    <property type="match status" value="3"/>
</dbReference>
<dbReference type="Pfam" id="PF20170">
    <property type="entry name" value="Plexin_RBD"/>
    <property type="match status" value="1"/>
</dbReference>
<evidence type="ECO:0000256" key="16">
    <source>
        <dbReference type="PROSITE-ProRule" id="PRU00352"/>
    </source>
</evidence>
<reference evidence="21" key="1">
    <citation type="submission" date="2019-10" db="EMBL/GenBank/DDBJ databases">
        <title>Corvus moneduloides (New Caledonian crow) genome, bCorMon1, primary haplotype.</title>
        <authorList>
            <person name="Rutz C."/>
            <person name="Fungtammasan C."/>
            <person name="Mountcastle J."/>
            <person name="Formenti G."/>
            <person name="Chow W."/>
            <person name="Howe K."/>
            <person name="Steele M.P."/>
            <person name="Fernandes J."/>
            <person name="Gilbert M.T.P."/>
            <person name="Fedrigo O."/>
            <person name="Jarvis E.D."/>
            <person name="Gemmell N."/>
        </authorList>
    </citation>
    <scope>NUCLEOTIDE SEQUENCE [LARGE SCALE GENOMIC DNA]</scope>
</reference>
<keyword evidence="4" id="KW-0597">Phosphoprotein</keyword>
<keyword evidence="7" id="KW-0677">Repeat</keyword>
<keyword evidence="3" id="KW-1003">Cell membrane</keyword>
<dbReference type="Pfam" id="PF01403">
    <property type="entry name" value="Sema"/>
    <property type="match status" value="1"/>
</dbReference>
<organism evidence="20 21">
    <name type="scientific">Corvus moneduloides</name>
    <name type="common">New Caledonian crow</name>
    <dbReference type="NCBI Taxonomy" id="1196302"/>
    <lineage>
        <taxon>Eukaryota</taxon>
        <taxon>Metazoa</taxon>
        <taxon>Chordata</taxon>
        <taxon>Craniata</taxon>
        <taxon>Vertebrata</taxon>
        <taxon>Euteleostomi</taxon>
        <taxon>Archelosauria</taxon>
        <taxon>Archosauria</taxon>
        <taxon>Dinosauria</taxon>
        <taxon>Saurischia</taxon>
        <taxon>Theropoda</taxon>
        <taxon>Coelurosauria</taxon>
        <taxon>Aves</taxon>
        <taxon>Neognathae</taxon>
        <taxon>Neoaves</taxon>
        <taxon>Telluraves</taxon>
        <taxon>Australaves</taxon>
        <taxon>Passeriformes</taxon>
        <taxon>Corvoidea</taxon>
        <taxon>Corvidae</taxon>
        <taxon>Corvus</taxon>
    </lineage>
</organism>
<evidence type="ECO:0000256" key="2">
    <source>
        <dbReference type="ARBA" id="ARBA00010297"/>
    </source>
</evidence>
<dbReference type="InterPro" id="IPR002165">
    <property type="entry name" value="Plexin_repeat"/>
</dbReference>
<keyword evidence="11" id="KW-1015">Disulfide bond</keyword>
<feature type="compositionally biased region" description="Polar residues" evidence="17">
    <location>
        <begin position="767"/>
        <end position="781"/>
    </location>
</feature>
<dbReference type="InterPro" id="IPR013783">
    <property type="entry name" value="Ig-like_fold"/>
</dbReference>
<dbReference type="PANTHER" id="PTHR22625">
    <property type="entry name" value="PLEXIN"/>
    <property type="match status" value="1"/>
</dbReference>
<evidence type="ECO:0000256" key="14">
    <source>
        <dbReference type="ARBA" id="ARBA00057668"/>
    </source>
</evidence>
<dbReference type="GO" id="GO:0017154">
    <property type="term" value="F:semaphorin receptor activity"/>
    <property type="evidence" value="ECO:0007669"/>
    <property type="project" value="InterPro"/>
</dbReference>
<evidence type="ECO:0000313" key="21">
    <source>
        <dbReference type="Proteomes" id="UP000694553"/>
    </source>
</evidence>
<dbReference type="InterPro" id="IPR057533">
    <property type="entry name" value="PSI_Plexin-B"/>
</dbReference>
<dbReference type="InterPro" id="IPR041362">
    <property type="entry name" value="TIG2_plexin"/>
</dbReference>
<dbReference type="InterPro" id="IPR001627">
    <property type="entry name" value="Semap_dom"/>
</dbReference>
<evidence type="ECO:0000256" key="5">
    <source>
        <dbReference type="ARBA" id="ARBA00022692"/>
    </source>
</evidence>
<dbReference type="Pfam" id="PF01437">
    <property type="entry name" value="PSI"/>
    <property type="match status" value="1"/>
</dbReference>
<reference evidence="20" key="3">
    <citation type="submission" date="2025-09" db="UniProtKB">
        <authorList>
            <consortium name="Ensembl"/>
        </authorList>
    </citation>
    <scope>IDENTIFICATION</scope>
</reference>
<keyword evidence="12" id="KW-0675">Receptor</keyword>
<comment type="subcellular location">
    <subcellularLocation>
        <location evidence="1">Cell membrane</location>
        <topology evidence="1">Single-pass type I membrane protein</topology>
    </subcellularLocation>
</comment>
<dbReference type="Gene3D" id="1.10.506.10">
    <property type="entry name" value="GTPase Activation - p120gap, domain 1"/>
    <property type="match status" value="2"/>
</dbReference>
<evidence type="ECO:0000256" key="12">
    <source>
        <dbReference type="ARBA" id="ARBA00023170"/>
    </source>
</evidence>
<dbReference type="SUPFAM" id="SSF48350">
    <property type="entry name" value="GTPase activation domain, GAP"/>
    <property type="match status" value="1"/>
</dbReference>
<keyword evidence="9" id="KW-0175">Coiled coil</keyword>
<dbReference type="SMART" id="SM00630">
    <property type="entry name" value="Sema"/>
    <property type="match status" value="1"/>
</dbReference>
<accession>A0A8U7MGF7</accession>
<keyword evidence="21" id="KW-1185">Reference proteome</keyword>
<dbReference type="GO" id="GO:0050772">
    <property type="term" value="P:positive regulation of axonogenesis"/>
    <property type="evidence" value="ECO:0007669"/>
    <property type="project" value="TreeGrafter"/>
</dbReference>
<comment type="function">
    <text evidence="14">Receptor for SEMA4D. Plays a role in GABAergic synapse development. Mediates SEMA4A- and SEMA4D-dependent inhibitory synapse development. Plays a role in RHOA activation and subsequent changes of the actin cytoskeleton. Plays a role in axon guidance, invasive growth and cell migration.</text>
</comment>
<dbReference type="Pfam" id="PF01833">
    <property type="entry name" value="TIG"/>
    <property type="match status" value="2"/>
</dbReference>
<dbReference type="FunFam" id="1.10.506.10:FF:000010">
    <property type="entry name" value="Plexin B1"/>
    <property type="match status" value="1"/>
</dbReference>
<dbReference type="CDD" id="cd12793">
    <property type="entry name" value="RasGAP_plexin_B1"/>
    <property type="match status" value="1"/>
</dbReference>
<keyword evidence="8 18" id="KW-1133">Transmembrane helix</keyword>
<dbReference type="FunFam" id="2.60.40.10:FF:000705">
    <property type="entry name" value="Plexin B1"/>
    <property type="match status" value="1"/>
</dbReference>
<evidence type="ECO:0000313" key="20">
    <source>
        <dbReference type="Ensembl" id="ENSCMUP00000034767.1"/>
    </source>
</evidence>
<dbReference type="InterPro" id="IPR046800">
    <property type="entry name" value="Plexin_RBD"/>
</dbReference>
<proteinExistence type="inferred from homology"/>
<sequence>MELQLPFLSCRVFTMPLGTFFLPVLCFLGASIPRGLQYVTFSHNTTKFLHLSMDLESGTIYLGATNFLFQLTSDLLLENMVQTGPVLDSKDCLPPVSKLECPQAHHTDNHNKLLLVNTVQKELIVCGSVHQGICEKRSLTSIDHVLFRPESPGDTQYVAANDPNITTVGLIAYSKDEVPLLFVGRGYTSRGVGGGIPPITTRNLRAHGGNVQATDSHSIFSYEETAKLAVGRLSEYNHHFIKSFTYRSSVYFLFYRRDLKSQSREYKTYISRICLDDSHYYSYVELPLLCQSKANTYSLLQAAYVTRPGKELAQGELDTEGEVLFAAFSAWQASSGKLSEESALCVYAMEEVDRLTNWTRDVCYMRDGKSEEGTEVAYIEYDVSSNCVQLPADTLYAYPCGSDHTPSPMASRVPLEAAPLLEKTEARLTAVAVNVEDGHTIAFLGDSRGRLHKVYLGAQGEAHTYASVSIQVNSMVSRDLLFDQLQEHLFVMTQSMVVKVPIMECSLYLDCESCLALKDPYCGWCVLQGRCSRRSECLRSRLSEQWLWSFNSTQQCLSVQSLTPANISREEKRNIFLAISDLPSLREEEFYSCYFEDYESPAVLTESGIMCPSPDPSQAPPLPTGTVLGRVALLFCHSSRCQKCVSSLWRCNWCIQQHLCTHKAACEEGAIIYNERVRLLLSPSPVCSHTPTTVTKPVTTPVHVGPSTVPHTEPIHVTPSAASETTTEPAQTPSYTYLTLSTEAASLQAATESPLPPPADKPAVTVPETTSAASVLSSPSKNVDHTALPTEGPAAVPGSPVASDDSPGLPGTEFPVSELPTSAPPQWLLEEGTELQDTEDWMDLLQAENDTSLFSASTLLSGDGDSSERDVPDFPRILHPDLDYQYDAPDWGPNACPCVQGIQGSSLFPVNVARKITLLGKNFHLYQDQQWDYECVLNLEGRTVVMEAYVEGEETNKSLCYITCQMNQVSAGITVPFHSSHRCWFYTSEFFSFAVTFYNCSVGHTDCSRCQTADSKYNCVWCGGDNPSCIFRGSCKEEIEDLCPAPLIHSVYPLSGPVEGGTRITITGSNLGQKHQDIAETVTVAGIPCAVDSICETSSQRQVLAFPLAADPLKSIVPTQGPKAGGTCLTLLGSKLLTGHPNEISVLLGDLPCQILSEMTEDQLACQTSPSNVSTELPVTIKYGDQERRLEGSLFRYTLDPNITFAEPPKSFLSGGRVLRVHGYNLDVVQKPKIRVTVSPSERRRRGFEEPCLVNSSYLILCKTPAINLLLRSVRIKLEFILDNLSFDFNSLHPMPFSYEVNPILKPLNAEDPAKPYRHKPGSVISVEGENLDLAISKDEVMAMIGEGICVVKTLTRNHLYCEPPSEQPAPRHRTKREGTDLLPEFTVQMGNLNFLLGRVQYDTESQLTFPLEAQIGLGVGASFVALIVLVIVFIYRRKSKQALRDYKKVQIQLENLETSVRDRCKKEFTDLMTEMMDLTSDLVGTGIPFLDYKSYAERIFFPGHRESPLQRDLDIPECRRQTVEQGLVQLSNLLNSKLFLTKFIHTLEIQRTFSPRDRAYVASLLTVSLHGKLEYFTDILKTLLNDLVEQYVAKNPKLMLRRTETVVEKLLTNWMSICLYTFVRDSVGEPLYMLFRGIKHQVDKGPVDWVTGKAKYTLNDNRLLREDLEYRTLTLNALTQAGVGAGGAEDSQGISAKVLDCDTITQVKEKILDQIYKGTPYCHRPDPDTLDLEWRSGLAGHLILSDEDVTSVVQGTWKRLNTLQHYKVPDGATVALVPRLTKHIHRENQDYIPGEKTPMLEDADEGGIKLWHLVKPTEEPELPKHRRGSLRDRERAKAIPEIYLTRLLSMKGTLQKFVDDLFQVILSTNRPVPLAVKYFFDLLDEQAIHYGITDPETIHIWKTNSLPLRFWINIIKNPQFVFDVQTSDNVDAVLLVIAQTFMDSCTIADHKLGRDSPINKLLYARDIPRYKQMVERYYSDIRQTISASDQEMNSALAELSRNYSGDLNSLVALHELYKYINKYYDQIITALEEDPTAQKMQLGYRLQQIAAAVENKVTDL</sequence>
<keyword evidence="10 18" id="KW-0472">Membrane</keyword>
<dbReference type="Gene3D" id="2.60.40.10">
    <property type="entry name" value="Immunoglobulins"/>
    <property type="match status" value="3"/>
</dbReference>
<dbReference type="SUPFAM" id="SSF101912">
    <property type="entry name" value="Sema domain"/>
    <property type="match status" value="1"/>
</dbReference>
<dbReference type="InterPro" id="IPR031148">
    <property type="entry name" value="Plexin"/>
</dbReference>
<dbReference type="GO" id="GO:0007162">
    <property type="term" value="P:negative regulation of cell adhesion"/>
    <property type="evidence" value="ECO:0007669"/>
    <property type="project" value="TreeGrafter"/>
</dbReference>
<feature type="compositionally biased region" description="Polar residues" evidence="17">
    <location>
        <begin position="720"/>
        <end position="730"/>
    </location>
</feature>
<dbReference type="GO" id="GO:0005886">
    <property type="term" value="C:plasma membrane"/>
    <property type="evidence" value="ECO:0007669"/>
    <property type="project" value="UniProtKB-SubCell"/>
</dbReference>
<dbReference type="Pfam" id="PF24479">
    <property type="entry name" value="PSI_PlexinA-B"/>
    <property type="match status" value="1"/>
</dbReference>
<dbReference type="InterPro" id="IPR002909">
    <property type="entry name" value="IPT_dom"/>
</dbReference>
<dbReference type="InterPro" id="IPR015943">
    <property type="entry name" value="WD40/YVTN_repeat-like_dom_sf"/>
</dbReference>
<dbReference type="InterPro" id="IPR013548">
    <property type="entry name" value="Plexin_cytoplasmic_RasGAP_dom"/>
</dbReference>
<reference evidence="20" key="2">
    <citation type="submission" date="2025-08" db="UniProtKB">
        <authorList>
            <consortium name="Ensembl"/>
        </authorList>
    </citation>
    <scope>IDENTIFICATION</scope>
</reference>
<dbReference type="InterPro" id="IPR041019">
    <property type="entry name" value="TIG1_plexin"/>
</dbReference>
<evidence type="ECO:0000256" key="1">
    <source>
        <dbReference type="ARBA" id="ARBA00004251"/>
    </source>
</evidence>
<dbReference type="FunFam" id="1.10.506.10:FF:000012">
    <property type="entry name" value="Plexin B1"/>
    <property type="match status" value="1"/>
</dbReference>
<keyword evidence="6" id="KW-0732">Signal</keyword>
<dbReference type="PANTHER" id="PTHR22625:SF36">
    <property type="entry name" value="PLEXIN-B1"/>
    <property type="match status" value="1"/>
</dbReference>
<keyword evidence="13" id="KW-0325">Glycoprotein</keyword>
<dbReference type="InterPro" id="IPR008936">
    <property type="entry name" value="Rho_GTPase_activation_prot"/>
</dbReference>
<evidence type="ECO:0000256" key="9">
    <source>
        <dbReference type="ARBA" id="ARBA00023054"/>
    </source>
</evidence>
<dbReference type="FunFam" id="2.130.10.10:FF:000126">
    <property type="entry name" value="Plexin B1"/>
    <property type="match status" value="1"/>
</dbReference>
<evidence type="ECO:0000256" key="8">
    <source>
        <dbReference type="ARBA" id="ARBA00022989"/>
    </source>
</evidence>
<dbReference type="CDD" id="cd11275">
    <property type="entry name" value="Sema_plexin_B1"/>
    <property type="match status" value="1"/>
</dbReference>
<feature type="region of interest" description="Disordered" evidence="17">
    <location>
        <begin position="698"/>
        <end position="730"/>
    </location>
</feature>
<evidence type="ECO:0000256" key="4">
    <source>
        <dbReference type="ARBA" id="ARBA00022553"/>
    </source>
</evidence>
<dbReference type="InterPro" id="IPR036352">
    <property type="entry name" value="Semap_dom_sf"/>
</dbReference>
<dbReference type="InterPro" id="IPR014756">
    <property type="entry name" value="Ig_E-set"/>
</dbReference>
<dbReference type="Pfam" id="PF24317">
    <property type="entry name" value="PSI_Plexin-B"/>
    <property type="match status" value="1"/>
</dbReference>
<gene>
    <name evidence="20" type="primary">PLXNB1</name>
</gene>
<evidence type="ECO:0000256" key="11">
    <source>
        <dbReference type="ARBA" id="ARBA00023157"/>
    </source>
</evidence>
<dbReference type="InterPro" id="IPR016201">
    <property type="entry name" value="PSI"/>
</dbReference>
<feature type="region of interest" description="Disordered" evidence="17">
    <location>
        <begin position="746"/>
        <end position="810"/>
    </location>
</feature>
<comment type="similarity">
    <text evidence="2">Belongs to the plexin family.</text>
</comment>
<dbReference type="FunFam" id="3.10.20.90:FF:000123">
    <property type="entry name" value="plexin-B1 isoform X1"/>
    <property type="match status" value="1"/>
</dbReference>
<dbReference type="Gene3D" id="2.130.10.10">
    <property type="entry name" value="YVTN repeat-like/Quinoprotein amine dehydrogenase"/>
    <property type="match status" value="1"/>
</dbReference>
<dbReference type="Proteomes" id="UP000694553">
    <property type="component" value="Unassembled WGS sequence"/>
</dbReference>
<dbReference type="FunFam" id="2.60.40.10:FF:000203">
    <property type="entry name" value="Plexin B2"/>
    <property type="match status" value="1"/>
</dbReference>
<evidence type="ECO:0000256" key="6">
    <source>
        <dbReference type="ARBA" id="ARBA00022729"/>
    </source>
</evidence>
<dbReference type="Pfam" id="PF08337">
    <property type="entry name" value="Plexin_cytopl"/>
    <property type="match status" value="1"/>
</dbReference>
<name>A0A8U7MGF7_CORMO</name>
<dbReference type="Ensembl" id="ENSCMUT00000037918.1">
    <property type="protein sequence ID" value="ENSCMUP00000034767.1"/>
    <property type="gene ID" value="ENSCMUG00000003790.2"/>
</dbReference>
<feature type="domain" description="Sema" evidence="19">
    <location>
        <begin position="22"/>
        <end position="502"/>
    </location>
</feature>
<dbReference type="FunFam" id="2.60.40.10:FF:000131">
    <property type="entry name" value="Plexin A2"/>
    <property type="match status" value="1"/>
</dbReference>
<keyword evidence="5 18" id="KW-0812">Transmembrane</keyword>
<dbReference type="Pfam" id="PF17960">
    <property type="entry name" value="TIG_plexin"/>
    <property type="match status" value="1"/>
</dbReference>
<evidence type="ECO:0000256" key="15">
    <source>
        <dbReference type="ARBA" id="ARBA00070678"/>
    </source>
</evidence>
<feature type="transmembrane region" description="Helical" evidence="18">
    <location>
        <begin position="1416"/>
        <end position="1436"/>
    </location>
</feature>
<evidence type="ECO:0000259" key="19">
    <source>
        <dbReference type="PROSITE" id="PS51004"/>
    </source>
</evidence>
<evidence type="ECO:0000256" key="7">
    <source>
        <dbReference type="ARBA" id="ARBA00022737"/>
    </source>
</evidence>
<feature type="transmembrane region" description="Helical" evidence="18">
    <location>
        <begin position="12"/>
        <end position="32"/>
    </location>
</feature>
<comment type="caution">
    <text evidence="16">Lacks conserved residue(s) required for the propagation of feature annotation.</text>
</comment>
<evidence type="ECO:0000256" key="10">
    <source>
        <dbReference type="ARBA" id="ARBA00023136"/>
    </source>
</evidence>
<dbReference type="SMART" id="SM00429">
    <property type="entry name" value="IPT"/>
    <property type="match status" value="3"/>
</dbReference>
<dbReference type="GO" id="GO:0008360">
    <property type="term" value="P:regulation of cell shape"/>
    <property type="evidence" value="ECO:0007669"/>
    <property type="project" value="TreeGrafter"/>
</dbReference>
<evidence type="ECO:0000256" key="13">
    <source>
        <dbReference type="ARBA" id="ARBA00023180"/>
    </source>
</evidence>
<dbReference type="GO" id="GO:0030334">
    <property type="term" value="P:regulation of cell migration"/>
    <property type="evidence" value="ECO:0007669"/>
    <property type="project" value="TreeGrafter"/>
</dbReference>
<dbReference type="GO" id="GO:0002116">
    <property type="term" value="C:semaphorin receptor complex"/>
    <property type="evidence" value="ECO:0007669"/>
    <property type="project" value="TreeGrafter"/>
</dbReference>